<dbReference type="GO" id="GO:0000271">
    <property type="term" value="P:polysaccharide biosynthetic process"/>
    <property type="evidence" value="ECO:0007669"/>
    <property type="project" value="TreeGrafter"/>
</dbReference>
<dbReference type="InterPro" id="IPR015421">
    <property type="entry name" value="PyrdxlP-dep_Trfase_major"/>
</dbReference>
<keyword evidence="5" id="KW-0032">Aminotransferase</keyword>
<reference evidence="5" key="2">
    <citation type="submission" date="2021-04" db="EMBL/GenBank/DDBJ databases">
        <authorList>
            <person name="Gilroy R."/>
        </authorList>
    </citation>
    <scope>NUCLEOTIDE SEQUENCE</scope>
    <source>
        <strain evidence="5">ChiHjej13B12-24818</strain>
    </source>
</reference>
<dbReference type="Gene3D" id="3.40.640.10">
    <property type="entry name" value="Type I PLP-dependent aspartate aminotransferase-like (Major domain)"/>
    <property type="match status" value="1"/>
</dbReference>
<keyword evidence="5" id="KW-0808">Transferase</keyword>
<comment type="similarity">
    <text evidence="4">Belongs to the DegT/DnrJ/EryC1 family.</text>
</comment>
<dbReference type="EMBL" id="DWZH01000016">
    <property type="protein sequence ID" value="HJB09326.1"/>
    <property type="molecule type" value="Genomic_DNA"/>
</dbReference>
<comment type="caution">
    <text evidence="5">The sequence shown here is derived from an EMBL/GenBank/DDBJ whole genome shotgun (WGS) entry which is preliminary data.</text>
</comment>
<evidence type="ECO:0000313" key="5">
    <source>
        <dbReference type="EMBL" id="HJB09326.1"/>
    </source>
</evidence>
<protein>
    <submittedName>
        <fullName evidence="5">DegT/DnrJ/EryC1/StrS family aminotransferase</fullName>
    </submittedName>
</protein>
<name>A0A9D2LB97_9MICO</name>
<dbReference type="Proteomes" id="UP000823823">
    <property type="component" value="Unassembled WGS sequence"/>
</dbReference>
<proteinExistence type="inferred from homology"/>
<dbReference type="Gene3D" id="3.90.1150.10">
    <property type="entry name" value="Aspartate Aminotransferase, domain 1"/>
    <property type="match status" value="1"/>
</dbReference>
<gene>
    <name evidence="5" type="ORF">H9786_02160</name>
</gene>
<organism evidence="5 6">
    <name type="scientific">Candidatus Brachybacterium merdavium</name>
    <dbReference type="NCBI Taxonomy" id="2838513"/>
    <lineage>
        <taxon>Bacteria</taxon>
        <taxon>Bacillati</taxon>
        <taxon>Actinomycetota</taxon>
        <taxon>Actinomycetes</taxon>
        <taxon>Micrococcales</taxon>
        <taxon>Dermabacteraceae</taxon>
        <taxon>Brachybacterium</taxon>
    </lineage>
</organism>
<dbReference type="GO" id="GO:0030170">
    <property type="term" value="F:pyridoxal phosphate binding"/>
    <property type="evidence" value="ECO:0007669"/>
    <property type="project" value="TreeGrafter"/>
</dbReference>
<dbReference type="PIRSF" id="PIRSF000390">
    <property type="entry name" value="PLP_StrS"/>
    <property type="match status" value="1"/>
</dbReference>
<comment type="cofactor">
    <cofactor evidence="1">
        <name>pyridoxal 5'-phosphate</name>
        <dbReference type="ChEBI" id="CHEBI:597326"/>
    </cofactor>
</comment>
<evidence type="ECO:0000256" key="4">
    <source>
        <dbReference type="RuleBase" id="RU004508"/>
    </source>
</evidence>
<feature type="active site" description="Proton acceptor" evidence="2">
    <location>
        <position position="198"/>
    </location>
</feature>
<dbReference type="PANTHER" id="PTHR30244:SF34">
    <property type="entry name" value="DTDP-4-AMINO-4,6-DIDEOXYGALACTOSE TRANSAMINASE"/>
    <property type="match status" value="1"/>
</dbReference>
<keyword evidence="3 4" id="KW-0663">Pyridoxal phosphate</keyword>
<sequence>MSALALNGGEAELARWGGLPHWPRVREGDEEALLGVLRSGNWGSTAGDQVARFQQEFAAYQGADEGIALVNGTLAIVAALRACGVGLGDEVIVPPYTFIATAAAPLLVGAVPVFADVDPDSHLMDPEAVRSVITPRTRAIIPVHLGGRAADMDTFRQIAAEHDLRVIEDCAQAVGARYKGAGVGTLGDVGTFSFQSSKNMSAGEGGAVVANSSSMGERLYSLINVGRVRGGGWYEHRNLGYNLRMTEFQGALLRRQLHHHPGDQEVRERNALILDEELRGVDGLYLSAPDPNLTSHGRHLYLMRVPELGRKGLRDTAVDALKAEGVEASTGYVPLHRNRAILDGTRALAKSLGQELPASHCPMAELVSRDTMWLPQQALLGDDELTHAIARAVRKVVGAAAELDAIAK</sequence>
<dbReference type="InterPro" id="IPR015424">
    <property type="entry name" value="PyrdxlP-dep_Trfase"/>
</dbReference>
<evidence type="ECO:0000256" key="2">
    <source>
        <dbReference type="PIRSR" id="PIRSR000390-1"/>
    </source>
</evidence>
<dbReference type="PANTHER" id="PTHR30244">
    <property type="entry name" value="TRANSAMINASE"/>
    <property type="match status" value="1"/>
</dbReference>
<evidence type="ECO:0000256" key="1">
    <source>
        <dbReference type="ARBA" id="ARBA00001933"/>
    </source>
</evidence>
<dbReference type="InterPro" id="IPR000653">
    <property type="entry name" value="DegT/StrS_aminotransferase"/>
</dbReference>
<dbReference type="CDD" id="cd00616">
    <property type="entry name" value="AHBA_syn"/>
    <property type="match status" value="1"/>
</dbReference>
<dbReference type="SUPFAM" id="SSF53383">
    <property type="entry name" value="PLP-dependent transferases"/>
    <property type="match status" value="1"/>
</dbReference>
<dbReference type="GO" id="GO:0008483">
    <property type="term" value="F:transaminase activity"/>
    <property type="evidence" value="ECO:0007669"/>
    <property type="project" value="UniProtKB-KW"/>
</dbReference>
<evidence type="ECO:0000256" key="3">
    <source>
        <dbReference type="PIRSR" id="PIRSR000390-2"/>
    </source>
</evidence>
<evidence type="ECO:0000313" key="6">
    <source>
        <dbReference type="Proteomes" id="UP000823823"/>
    </source>
</evidence>
<dbReference type="InterPro" id="IPR015422">
    <property type="entry name" value="PyrdxlP-dep_Trfase_small"/>
</dbReference>
<dbReference type="Pfam" id="PF01041">
    <property type="entry name" value="DegT_DnrJ_EryC1"/>
    <property type="match status" value="1"/>
</dbReference>
<dbReference type="AlphaFoldDB" id="A0A9D2LB97"/>
<reference evidence="5" key="1">
    <citation type="journal article" date="2021" name="PeerJ">
        <title>Extensive microbial diversity within the chicken gut microbiome revealed by metagenomics and culture.</title>
        <authorList>
            <person name="Gilroy R."/>
            <person name="Ravi A."/>
            <person name="Getino M."/>
            <person name="Pursley I."/>
            <person name="Horton D.L."/>
            <person name="Alikhan N.F."/>
            <person name="Baker D."/>
            <person name="Gharbi K."/>
            <person name="Hall N."/>
            <person name="Watson M."/>
            <person name="Adriaenssens E.M."/>
            <person name="Foster-Nyarko E."/>
            <person name="Jarju S."/>
            <person name="Secka A."/>
            <person name="Antonio M."/>
            <person name="Oren A."/>
            <person name="Chaudhuri R.R."/>
            <person name="La Ragione R."/>
            <person name="Hildebrand F."/>
            <person name="Pallen M.J."/>
        </authorList>
    </citation>
    <scope>NUCLEOTIDE SEQUENCE</scope>
    <source>
        <strain evidence="5">ChiHjej13B12-24818</strain>
    </source>
</reference>
<feature type="modified residue" description="N6-(pyridoxal phosphate)lysine" evidence="3">
    <location>
        <position position="198"/>
    </location>
</feature>
<accession>A0A9D2LB97</accession>